<dbReference type="PANTHER" id="PTHR11461">
    <property type="entry name" value="SERINE PROTEASE INHIBITOR, SERPIN"/>
    <property type="match status" value="1"/>
</dbReference>
<evidence type="ECO:0000256" key="3">
    <source>
        <dbReference type="ARBA" id="ARBA00022900"/>
    </source>
</evidence>
<dbReference type="InterPro" id="IPR036186">
    <property type="entry name" value="Serpin_sf"/>
</dbReference>
<dbReference type="Pfam" id="PF00079">
    <property type="entry name" value="Serpin"/>
    <property type="match status" value="1"/>
</dbReference>
<organism evidence="6">
    <name type="scientific">Cacopsylla melanoneura</name>
    <dbReference type="NCBI Taxonomy" id="428564"/>
    <lineage>
        <taxon>Eukaryota</taxon>
        <taxon>Metazoa</taxon>
        <taxon>Ecdysozoa</taxon>
        <taxon>Arthropoda</taxon>
        <taxon>Hexapoda</taxon>
        <taxon>Insecta</taxon>
        <taxon>Pterygota</taxon>
        <taxon>Neoptera</taxon>
        <taxon>Paraneoptera</taxon>
        <taxon>Hemiptera</taxon>
        <taxon>Sternorrhyncha</taxon>
        <taxon>Psylloidea</taxon>
        <taxon>Psyllidae</taxon>
        <taxon>Psyllinae</taxon>
        <taxon>Cacopsylla</taxon>
    </lineage>
</organism>
<accession>A0A8D8MAK2</accession>
<evidence type="ECO:0000259" key="5">
    <source>
        <dbReference type="SMART" id="SM00093"/>
    </source>
</evidence>
<sequence>MSLSFFLGTSKAQISPLTGAINDFTKEVYLDLAANFQRNAIISPLSLHMALGLTLFGSKGETSYAIMQGIQIKNPDTLLNDYKGIIEHLSKSPELKIANKIYFGQDVQLDPSYETGALQHFNSALGKVDLNHSQSAADQINNWVAHQTNNKINNVIGSSNITSDTRLILINAIHFKGIWANPFKRSNTKDKLFYLSETHSIRVPMMYIKEEFIMNVEVGDEGFAMLELPYGPLGQTPRCEVLGRNGNS</sequence>
<evidence type="ECO:0000256" key="4">
    <source>
        <dbReference type="RuleBase" id="RU000411"/>
    </source>
</evidence>
<dbReference type="InterPro" id="IPR042185">
    <property type="entry name" value="Serpin_sf_2"/>
</dbReference>
<keyword evidence="3" id="KW-0722">Serine protease inhibitor</keyword>
<reference evidence="6" key="1">
    <citation type="submission" date="2021-05" db="EMBL/GenBank/DDBJ databases">
        <authorList>
            <person name="Alioto T."/>
            <person name="Alioto T."/>
            <person name="Gomez Garrido J."/>
        </authorList>
    </citation>
    <scope>NUCLEOTIDE SEQUENCE</scope>
</reference>
<dbReference type="InterPro" id="IPR042178">
    <property type="entry name" value="Serpin_sf_1"/>
</dbReference>
<evidence type="ECO:0000256" key="1">
    <source>
        <dbReference type="ARBA" id="ARBA00009500"/>
    </source>
</evidence>
<dbReference type="Gene3D" id="3.30.497.10">
    <property type="entry name" value="Antithrombin, subunit I, domain 2"/>
    <property type="match status" value="1"/>
</dbReference>
<dbReference type="InterPro" id="IPR000215">
    <property type="entry name" value="Serpin_fam"/>
</dbReference>
<dbReference type="SUPFAM" id="SSF56574">
    <property type="entry name" value="Serpins"/>
    <property type="match status" value="1"/>
</dbReference>
<dbReference type="SMART" id="SM00093">
    <property type="entry name" value="SERPIN"/>
    <property type="match status" value="1"/>
</dbReference>
<dbReference type="Gene3D" id="2.30.39.10">
    <property type="entry name" value="Alpha-1-antitrypsin, domain 1"/>
    <property type="match status" value="1"/>
</dbReference>
<protein>
    <submittedName>
        <fullName evidence="6">Antichymotrypsin-2</fullName>
    </submittedName>
</protein>
<feature type="domain" description="Serpin" evidence="5">
    <location>
        <begin position="26"/>
        <end position="248"/>
    </location>
</feature>
<dbReference type="GO" id="GO:0005615">
    <property type="term" value="C:extracellular space"/>
    <property type="evidence" value="ECO:0007669"/>
    <property type="project" value="InterPro"/>
</dbReference>
<name>A0A8D8MAK2_9HEMI</name>
<dbReference type="AlphaFoldDB" id="A0A8D8MAK2"/>
<dbReference type="EMBL" id="HBUF01056089">
    <property type="protein sequence ID" value="CAG6623983.1"/>
    <property type="molecule type" value="Transcribed_RNA"/>
</dbReference>
<dbReference type="GO" id="GO:0004867">
    <property type="term" value="F:serine-type endopeptidase inhibitor activity"/>
    <property type="evidence" value="ECO:0007669"/>
    <property type="project" value="UniProtKB-KW"/>
</dbReference>
<dbReference type="InterPro" id="IPR023796">
    <property type="entry name" value="Serpin_dom"/>
</dbReference>
<dbReference type="PANTHER" id="PTHR11461:SF211">
    <property type="entry name" value="GH10112P-RELATED"/>
    <property type="match status" value="1"/>
</dbReference>
<keyword evidence="2" id="KW-0646">Protease inhibitor</keyword>
<evidence type="ECO:0000256" key="2">
    <source>
        <dbReference type="ARBA" id="ARBA00022690"/>
    </source>
</evidence>
<evidence type="ECO:0000313" key="6">
    <source>
        <dbReference type="EMBL" id="CAG6623983.1"/>
    </source>
</evidence>
<proteinExistence type="inferred from homology"/>
<comment type="similarity">
    <text evidence="1 4">Belongs to the serpin family.</text>
</comment>